<protein>
    <submittedName>
        <fullName evidence="2">Calcium-gated potassium channel MthK</fullName>
    </submittedName>
</protein>
<dbReference type="PANTHER" id="PTHR43833:SF9">
    <property type="entry name" value="POTASSIUM CHANNEL PROTEIN YUGO-RELATED"/>
    <property type="match status" value="1"/>
</dbReference>
<dbReference type="GO" id="GO:0034220">
    <property type="term" value="P:monoatomic ion transmembrane transport"/>
    <property type="evidence" value="ECO:0007669"/>
    <property type="project" value="UniProtKB-KW"/>
</dbReference>
<dbReference type="EMBL" id="MT631542">
    <property type="protein sequence ID" value="QNO53464.1"/>
    <property type="molecule type" value="Genomic_DNA"/>
</dbReference>
<dbReference type="SUPFAM" id="SSF51735">
    <property type="entry name" value="NAD(P)-binding Rossmann-fold domains"/>
    <property type="match status" value="1"/>
</dbReference>
<name>A0A7G9YZN0_9EURY</name>
<dbReference type="Gene3D" id="3.40.50.720">
    <property type="entry name" value="NAD(P)-binding Rossmann-like Domain"/>
    <property type="match status" value="1"/>
</dbReference>
<dbReference type="PANTHER" id="PTHR43833">
    <property type="entry name" value="POTASSIUM CHANNEL PROTEIN 2-RELATED-RELATED"/>
    <property type="match status" value="1"/>
</dbReference>
<dbReference type="PROSITE" id="PS51201">
    <property type="entry name" value="RCK_N"/>
    <property type="match status" value="1"/>
</dbReference>
<dbReference type="Pfam" id="PF02254">
    <property type="entry name" value="TrkA_N"/>
    <property type="match status" value="1"/>
</dbReference>
<dbReference type="InterPro" id="IPR050721">
    <property type="entry name" value="Trk_Ktr_HKT_K-transport"/>
</dbReference>
<dbReference type="InterPro" id="IPR036291">
    <property type="entry name" value="NAD(P)-bd_dom_sf"/>
</dbReference>
<dbReference type="GO" id="GO:0006813">
    <property type="term" value="P:potassium ion transport"/>
    <property type="evidence" value="ECO:0007669"/>
    <property type="project" value="InterPro"/>
</dbReference>
<keyword evidence="2" id="KW-0407">Ion channel</keyword>
<evidence type="ECO:0000259" key="1">
    <source>
        <dbReference type="PROSITE" id="PS51201"/>
    </source>
</evidence>
<organism evidence="2">
    <name type="scientific">Candidatus Methanophagaceae archaeon ANME-1 ERB6</name>
    <dbReference type="NCBI Taxonomy" id="2759912"/>
    <lineage>
        <taxon>Archaea</taxon>
        <taxon>Methanobacteriati</taxon>
        <taxon>Methanobacteriota</taxon>
        <taxon>Stenosarchaea group</taxon>
        <taxon>Methanomicrobia</taxon>
        <taxon>Candidatus Methanophagales</taxon>
        <taxon>Candidatus Methanophagaceae</taxon>
    </lineage>
</organism>
<keyword evidence="2" id="KW-0406">Ion transport</keyword>
<dbReference type="AlphaFoldDB" id="A0A7G9YZN0"/>
<feature type="domain" description="RCK N-terminal" evidence="1">
    <location>
        <begin position="26"/>
        <end position="143"/>
    </location>
</feature>
<keyword evidence="2" id="KW-0813">Transport</keyword>
<reference evidence="2" key="1">
    <citation type="submission" date="2020-06" db="EMBL/GenBank/DDBJ databases">
        <title>Unique genomic features of the anaerobic methanotrophic archaea.</title>
        <authorList>
            <person name="Chadwick G.L."/>
            <person name="Skennerton C.T."/>
            <person name="Laso-Perez R."/>
            <person name="Leu A.O."/>
            <person name="Speth D.R."/>
            <person name="Yu H."/>
            <person name="Morgan-Lang C."/>
            <person name="Hatzenpichler R."/>
            <person name="Goudeau D."/>
            <person name="Malmstrom R."/>
            <person name="Brazelton W.J."/>
            <person name="Woyke T."/>
            <person name="Hallam S.J."/>
            <person name="Tyson G.W."/>
            <person name="Wegener G."/>
            <person name="Boetius A."/>
            <person name="Orphan V."/>
        </authorList>
    </citation>
    <scope>NUCLEOTIDE SEQUENCE</scope>
</reference>
<accession>A0A7G9YZN0</accession>
<gene>
    <name evidence="2" type="primary">mthK_1</name>
    <name evidence="2" type="ORF">HCHKDHBN_00035</name>
</gene>
<sequence length="161" mass="17324">MQSVLEGGLTTAFDIAWVIGNVAKMKNHRIICGGGRTGSVIAEEFKKAGLEFVVIEHDPEVANELRKKNLTVVEGDATKDETLKKAGVERASGLVATLPSDSDNLFLCFTAKELNKNMEIVTRASSEEAAKRLHSIGAKKAIIVEEIGGKMLARCLISDTP</sequence>
<dbReference type="InterPro" id="IPR003148">
    <property type="entry name" value="RCK_N"/>
</dbReference>
<evidence type="ECO:0000313" key="2">
    <source>
        <dbReference type="EMBL" id="QNO53464.1"/>
    </source>
</evidence>
<proteinExistence type="predicted"/>